<dbReference type="InterPro" id="IPR020613">
    <property type="entry name" value="Thiolase_CS"/>
</dbReference>
<dbReference type="InterPro" id="IPR016039">
    <property type="entry name" value="Thiolase-like"/>
</dbReference>
<dbReference type="InterPro" id="IPR020610">
    <property type="entry name" value="Thiolase_AS"/>
</dbReference>
<dbReference type="Proteomes" id="UP001317085">
    <property type="component" value="Unassembled WGS sequence"/>
</dbReference>
<dbReference type="Pfam" id="PF02803">
    <property type="entry name" value="Thiolase_C"/>
    <property type="match status" value="1"/>
</dbReference>
<dbReference type="GO" id="GO:0003985">
    <property type="term" value="F:acetyl-CoA C-acetyltransferase activity"/>
    <property type="evidence" value="ECO:0007669"/>
    <property type="project" value="UniProtKB-EC"/>
</dbReference>
<comment type="caution">
    <text evidence="2">The sequence shown here is derived from an EMBL/GenBank/DDBJ whole genome shotgun (WGS) entry which is preliminary data.</text>
</comment>
<keyword evidence="2" id="KW-0012">Acyltransferase</keyword>
<dbReference type="InterPro" id="IPR050215">
    <property type="entry name" value="Thiolase-like_sf_Thiolase"/>
</dbReference>
<dbReference type="SUPFAM" id="SSF53901">
    <property type="entry name" value="Thiolase-like"/>
    <property type="match status" value="1"/>
</dbReference>
<keyword evidence="3" id="KW-1185">Reference proteome</keyword>
<feature type="non-terminal residue" evidence="2">
    <location>
        <position position="1"/>
    </location>
</feature>
<evidence type="ECO:0000313" key="3">
    <source>
        <dbReference type="Proteomes" id="UP001317085"/>
    </source>
</evidence>
<dbReference type="EMBL" id="JAKNRV010000402">
    <property type="protein sequence ID" value="MCK1787705.1"/>
    <property type="molecule type" value="Genomic_DNA"/>
</dbReference>
<dbReference type="EC" id="2.3.1.9" evidence="2"/>
<sequence length="115" mass="11794">YANAGVDPAIMGIGPVAATRRCLEKAGWSVADLDLVEANEAFAAQSLAVAKELEWDADKVNVNGGAIAIGHPIGASGCRILVTLLHEMIKRDAKKGLATLCIGGGQGVALALERS</sequence>
<dbReference type="PANTHER" id="PTHR43853:SF2">
    <property type="entry name" value="3-OXOADIPYL-COA_3-OXO-5,6-DEHYDROSUBERYL-COA THIOLASE"/>
    <property type="match status" value="1"/>
</dbReference>
<accession>A0ABT0EPN4</accession>
<name>A0ABT0EPN4_9PSED</name>
<dbReference type="InterPro" id="IPR020617">
    <property type="entry name" value="Thiolase_C"/>
</dbReference>
<gene>
    <name evidence="2" type="ORF">L9Z73_26220</name>
</gene>
<evidence type="ECO:0000259" key="1">
    <source>
        <dbReference type="Pfam" id="PF02803"/>
    </source>
</evidence>
<proteinExistence type="predicted"/>
<dbReference type="PROSITE" id="PS00099">
    <property type="entry name" value="THIOLASE_3"/>
    <property type="match status" value="1"/>
</dbReference>
<dbReference type="PANTHER" id="PTHR43853">
    <property type="entry name" value="3-KETOACYL-COA THIOLASE, PEROXISOMAL"/>
    <property type="match status" value="1"/>
</dbReference>
<reference evidence="2 3" key="1">
    <citation type="submission" date="2022-02" db="EMBL/GenBank/DDBJ databases">
        <title>Comparative genomics of the first Antarctic Pseudomonas spp. capable of biotransforming 2,4,6-Trinitrotoluene.</title>
        <authorList>
            <person name="Cabrera M.A."/>
            <person name="Marquez S.L."/>
            <person name="Perez-Donoso J.M."/>
        </authorList>
    </citation>
    <scope>NUCLEOTIDE SEQUENCE [LARGE SCALE GENOMIC DNA]</scope>
    <source>
        <strain evidence="2 3">TNT11</strain>
    </source>
</reference>
<organism evidence="2 3">
    <name type="scientific">Pseudomonas emilianonis</name>
    <dbReference type="NCBI Taxonomy" id="2915812"/>
    <lineage>
        <taxon>Bacteria</taxon>
        <taxon>Pseudomonadati</taxon>
        <taxon>Pseudomonadota</taxon>
        <taxon>Gammaproteobacteria</taxon>
        <taxon>Pseudomonadales</taxon>
        <taxon>Pseudomonadaceae</taxon>
        <taxon>Pseudomonas</taxon>
    </lineage>
</organism>
<keyword evidence="2" id="KW-0808">Transferase</keyword>
<feature type="domain" description="Thiolase C-terminal" evidence="1">
    <location>
        <begin position="1"/>
        <end position="114"/>
    </location>
</feature>
<dbReference type="Gene3D" id="3.40.47.10">
    <property type="match status" value="2"/>
</dbReference>
<dbReference type="PROSITE" id="PS00737">
    <property type="entry name" value="THIOLASE_2"/>
    <property type="match status" value="1"/>
</dbReference>
<evidence type="ECO:0000313" key="2">
    <source>
        <dbReference type="EMBL" id="MCK1787705.1"/>
    </source>
</evidence>
<protein>
    <submittedName>
        <fullName evidence="2">Acetyl-CoA C-acetyltransferase</fullName>
        <ecNumber evidence="2">2.3.1.9</ecNumber>
    </submittedName>
</protein>